<reference evidence="1" key="1">
    <citation type="submission" date="2018-02" db="EMBL/GenBank/DDBJ databases">
        <title>Rhizophora mucronata_Transcriptome.</title>
        <authorList>
            <person name="Meera S.P."/>
            <person name="Sreeshan A."/>
            <person name="Augustine A."/>
        </authorList>
    </citation>
    <scope>NUCLEOTIDE SEQUENCE</scope>
    <source>
        <tissue evidence="1">Leaf</tissue>
    </source>
</reference>
<name>A0A2P2R569_RHIMU</name>
<dbReference type="EMBL" id="GGEC01093948">
    <property type="protein sequence ID" value="MBX74432.1"/>
    <property type="molecule type" value="Transcribed_RNA"/>
</dbReference>
<proteinExistence type="predicted"/>
<evidence type="ECO:0000313" key="1">
    <source>
        <dbReference type="EMBL" id="MBX74432.1"/>
    </source>
</evidence>
<organism evidence="1">
    <name type="scientific">Rhizophora mucronata</name>
    <name type="common">Asiatic mangrove</name>
    <dbReference type="NCBI Taxonomy" id="61149"/>
    <lineage>
        <taxon>Eukaryota</taxon>
        <taxon>Viridiplantae</taxon>
        <taxon>Streptophyta</taxon>
        <taxon>Embryophyta</taxon>
        <taxon>Tracheophyta</taxon>
        <taxon>Spermatophyta</taxon>
        <taxon>Magnoliopsida</taxon>
        <taxon>eudicotyledons</taxon>
        <taxon>Gunneridae</taxon>
        <taxon>Pentapetalae</taxon>
        <taxon>rosids</taxon>
        <taxon>fabids</taxon>
        <taxon>Malpighiales</taxon>
        <taxon>Rhizophoraceae</taxon>
        <taxon>Rhizophora</taxon>
    </lineage>
</organism>
<sequence>MQTASQIQLQQ</sequence>
<protein>
    <submittedName>
        <fullName evidence="1">Uncharacterized protein</fullName>
    </submittedName>
</protein>
<accession>A0A2P2R569</accession>